<sequence length="74" mass="8117">MALLQRIFTAARYEGLFFLGGLATAAVNFFLLISYDSTLHASQCVSSFPFVAVYATAFALGTAMFNWGFYKANN</sequence>
<dbReference type="Proteomes" id="UP000076489">
    <property type="component" value="Unassembled WGS sequence"/>
</dbReference>
<feature type="transmembrane region" description="Helical" evidence="1">
    <location>
        <begin position="16"/>
        <end position="35"/>
    </location>
</feature>
<accession>A0A161XN16</accession>
<proteinExistence type="predicted"/>
<keyword evidence="1" id="KW-0472">Membrane</keyword>
<evidence type="ECO:0000313" key="3">
    <source>
        <dbReference type="Proteomes" id="UP000076489"/>
    </source>
</evidence>
<protein>
    <submittedName>
        <fullName evidence="2">Uncharacterized protein</fullName>
    </submittedName>
</protein>
<keyword evidence="1" id="KW-0812">Transmembrane</keyword>
<comment type="caution">
    <text evidence="2">The sequence shown here is derived from an EMBL/GenBank/DDBJ whole genome shotgun (WGS) entry which is preliminary data.</text>
</comment>
<evidence type="ECO:0000256" key="1">
    <source>
        <dbReference type="SAM" id="Phobius"/>
    </source>
</evidence>
<keyword evidence="1" id="KW-1133">Transmembrane helix</keyword>
<name>A0A161XN16_PSEFL</name>
<gene>
    <name evidence="2" type="ORF">A1D17_04510</name>
</gene>
<reference evidence="2 3" key="2">
    <citation type="journal article" date="2018" name="Nature">
        <title>Mutant phenotypes for thousands of bacterial genes of unknown function.</title>
        <authorList>
            <person name="Price M.N."/>
            <person name="Wetmore K.M."/>
            <person name="Waters R.J."/>
            <person name="Callaghan M."/>
            <person name="Ray J."/>
            <person name="Liu H."/>
            <person name="Kuehl J.V."/>
            <person name="Melnyk R.A."/>
            <person name="Lamson J.S."/>
            <person name="Suh Y."/>
            <person name="Carlson H.K."/>
            <person name="Esquivel Z."/>
            <person name="Sadeeshkumar H."/>
            <person name="Chakraborty R."/>
            <person name="Zane G.M."/>
            <person name="Rubin B.E."/>
            <person name="Wall J.D."/>
            <person name="Visel A."/>
            <person name="Bristow J."/>
            <person name="Blow M.J."/>
            <person name="Arkin A.P."/>
            <person name="Deutschbauer A.M."/>
        </authorList>
    </citation>
    <scope>NUCLEOTIDE SEQUENCE [LARGE SCALE GENOMIC DNA]</scope>
    <source>
        <strain evidence="2 3">FW300-N1B4</strain>
    </source>
</reference>
<reference evidence="3" key="1">
    <citation type="submission" date="2016-03" db="EMBL/GenBank/DDBJ databases">
        <authorList>
            <person name="Ray J."/>
            <person name="Price M."/>
            <person name="Deutschbauer A."/>
        </authorList>
    </citation>
    <scope>NUCLEOTIDE SEQUENCE [LARGE SCALE GENOMIC DNA]</scope>
    <source>
        <strain evidence="3">FW300-N1B4</strain>
    </source>
</reference>
<dbReference type="RefSeq" id="WP_063340854.1">
    <property type="nucleotide sequence ID" value="NZ_LUKJ01000002.1"/>
</dbReference>
<evidence type="ECO:0000313" key="2">
    <source>
        <dbReference type="EMBL" id="KZN20809.1"/>
    </source>
</evidence>
<organism evidence="2 3">
    <name type="scientific">Pseudomonas fluorescens</name>
    <dbReference type="NCBI Taxonomy" id="294"/>
    <lineage>
        <taxon>Bacteria</taxon>
        <taxon>Pseudomonadati</taxon>
        <taxon>Pseudomonadota</taxon>
        <taxon>Gammaproteobacteria</taxon>
        <taxon>Pseudomonadales</taxon>
        <taxon>Pseudomonadaceae</taxon>
        <taxon>Pseudomonas</taxon>
    </lineage>
</organism>
<feature type="transmembrane region" description="Helical" evidence="1">
    <location>
        <begin position="47"/>
        <end position="70"/>
    </location>
</feature>
<dbReference type="AlphaFoldDB" id="A0A161XN16"/>
<dbReference type="EMBL" id="LUKJ01000002">
    <property type="protein sequence ID" value="KZN20809.1"/>
    <property type="molecule type" value="Genomic_DNA"/>
</dbReference>